<dbReference type="InterPro" id="IPR006115">
    <property type="entry name" value="6PGDH_NADP-bd"/>
</dbReference>
<accession>A0AAW6U567</accession>
<dbReference type="InterPro" id="IPR004849">
    <property type="entry name" value="6DGDH_YqeC"/>
</dbReference>
<dbReference type="Gene3D" id="3.40.50.720">
    <property type="entry name" value="NAD(P)-binding Rossmann-like Domain"/>
    <property type="match status" value="1"/>
</dbReference>
<gene>
    <name evidence="5" type="primary">gnd</name>
    <name evidence="5" type="ORF">QJ521_05770</name>
</gene>
<dbReference type="Proteomes" id="UP001431532">
    <property type="component" value="Unassembled WGS sequence"/>
</dbReference>
<evidence type="ECO:0000256" key="3">
    <source>
        <dbReference type="ARBA" id="ARBA00023064"/>
    </source>
</evidence>
<dbReference type="InterPro" id="IPR036291">
    <property type="entry name" value="NAD(P)-bd_dom_sf"/>
</dbReference>
<dbReference type="PANTHER" id="PTHR11811">
    <property type="entry name" value="6-PHOSPHOGLUCONATE DEHYDROGENASE"/>
    <property type="match status" value="1"/>
</dbReference>
<dbReference type="GO" id="GO:0004616">
    <property type="term" value="F:phosphogluconate dehydrogenase (decarboxylating) activity"/>
    <property type="evidence" value="ECO:0007669"/>
    <property type="project" value="InterPro"/>
</dbReference>
<dbReference type="NCBIfam" id="TIGR00872">
    <property type="entry name" value="gnd_rel"/>
    <property type="match status" value="1"/>
</dbReference>
<evidence type="ECO:0000313" key="5">
    <source>
        <dbReference type="EMBL" id="MDI6453062.1"/>
    </source>
</evidence>
<dbReference type="EMBL" id="JASCXW010000016">
    <property type="protein sequence ID" value="MDI6453062.1"/>
    <property type="molecule type" value="Genomic_DNA"/>
</dbReference>
<dbReference type="SMART" id="SM01350">
    <property type="entry name" value="6PGD"/>
    <property type="match status" value="1"/>
</dbReference>
<feature type="domain" description="6-phosphogluconate dehydrogenase C-terminal" evidence="4">
    <location>
        <begin position="167"/>
        <end position="294"/>
    </location>
</feature>
<keyword evidence="3" id="KW-0311">Gluconate utilization</keyword>
<proteinExistence type="inferred from homology"/>
<organism evidence="5 6">
    <name type="scientific">Peloplasma aerotolerans</name>
    <dbReference type="NCBI Taxonomy" id="3044389"/>
    <lineage>
        <taxon>Bacteria</taxon>
        <taxon>Bacillati</taxon>
        <taxon>Mycoplasmatota</taxon>
        <taxon>Mollicutes</taxon>
        <taxon>Acholeplasmatales</taxon>
        <taxon>Acholeplasmataceae</taxon>
        <taxon>Peloplasma</taxon>
    </lineage>
</organism>
<keyword evidence="6" id="KW-1185">Reference proteome</keyword>
<evidence type="ECO:0000259" key="4">
    <source>
        <dbReference type="SMART" id="SM01350"/>
    </source>
</evidence>
<keyword evidence="2" id="KW-0560">Oxidoreductase</keyword>
<dbReference type="GO" id="GO:0019521">
    <property type="term" value="P:D-gluconate metabolic process"/>
    <property type="evidence" value="ECO:0007669"/>
    <property type="project" value="UniProtKB-KW"/>
</dbReference>
<dbReference type="Pfam" id="PF03446">
    <property type="entry name" value="NAD_binding_2"/>
    <property type="match status" value="1"/>
</dbReference>
<comment type="similarity">
    <text evidence="1">Belongs to the 6-phosphogluconate dehydrogenase family.</text>
</comment>
<evidence type="ECO:0000313" key="6">
    <source>
        <dbReference type="Proteomes" id="UP001431532"/>
    </source>
</evidence>
<dbReference type="SUPFAM" id="SSF51735">
    <property type="entry name" value="NAD(P)-binding Rossmann-fold domains"/>
    <property type="match status" value="1"/>
</dbReference>
<dbReference type="InterPro" id="IPR006114">
    <property type="entry name" value="6PGDH_C"/>
</dbReference>
<evidence type="ECO:0000256" key="2">
    <source>
        <dbReference type="ARBA" id="ARBA00023002"/>
    </source>
</evidence>
<dbReference type="SUPFAM" id="SSF48179">
    <property type="entry name" value="6-phosphogluconate dehydrogenase C-terminal domain-like"/>
    <property type="match status" value="1"/>
</dbReference>
<evidence type="ECO:0000256" key="1">
    <source>
        <dbReference type="ARBA" id="ARBA00008419"/>
    </source>
</evidence>
<dbReference type="RefSeq" id="WP_282839491.1">
    <property type="nucleotide sequence ID" value="NZ_JASCXW010000016.1"/>
</dbReference>
<sequence>MNIGLIGLGKMGLNLARHMIDDGYGVVGYDKYLKDDVKSLYPDITFIDQLESLLIKLEKPRVIWLMVPSGDATEQLINELSAILEPGDIMIDGGNSRYTDTTRRFNELKKREINFIDCGTSGGTEGARYGASLMVGGEKTVVESIKHLFEALAVKDGYAYMGSSGSGHFVKMVHNGIEYGMMQAIGEGFDLLNASQYDLDYKKVARVWANGSIIKGLLMDTVLSAFTKDQTLDDIVGKIDDSGEGQWTIEEALLLKVSIPVIAHALFTRYKSKDDDKFSEKVVAAMRNEFGGHKVYKK</sequence>
<reference evidence="5" key="1">
    <citation type="submission" date="2023-05" db="EMBL/GenBank/DDBJ databases">
        <title>Mariniplasma microaerophilum sp. nov., a novel anaerobic mollicute isolated from terrestrial mud volcano, Taman Peninsula, Russia.</title>
        <authorList>
            <person name="Khomyakova M.A."/>
            <person name="Merkel A.Y."/>
            <person name="Slobodkin A.I."/>
        </authorList>
    </citation>
    <scope>NUCLEOTIDE SEQUENCE</scope>
    <source>
        <strain evidence="5">M4Ah</strain>
    </source>
</reference>
<dbReference type="GO" id="GO:0050661">
    <property type="term" value="F:NADP binding"/>
    <property type="evidence" value="ECO:0007669"/>
    <property type="project" value="InterPro"/>
</dbReference>
<dbReference type="NCBIfam" id="NF007161">
    <property type="entry name" value="PRK09599.1"/>
    <property type="match status" value="1"/>
</dbReference>
<dbReference type="InterPro" id="IPR013328">
    <property type="entry name" value="6PGD_dom2"/>
</dbReference>
<comment type="caution">
    <text evidence="5">The sequence shown here is derived from an EMBL/GenBank/DDBJ whole genome shotgun (WGS) entry which is preliminary data.</text>
</comment>
<dbReference type="GO" id="GO:0006098">
    <property type="term" value="P:pentose-phosphate shunt"/>
    <property type="evidence" value="ECO:0007669"/>
    <property type="project" value="InterPro"/>
</dbReference>
<name>A0AAW6U567_9MOLU</name>
<dbReference type="PRINTS" id="PR00076">
    <property type="entry name" value="6PGDHDRGNASE"/>
</dbReference>
<dbReference type="Pfam" id="PF00393">
    <property type="entry name" value="6PGD"/>
    <property type="match status" value="1"/>
</dbReference>
<dbReference type="InterPro" id="IPR008927">
    <property type="entry name" value="6-PGluconate_DH-like_C_sf"/>
</dbReference>
<dbReference type="InterPro" id="IPR006183">
    <property type="entry name" value="Pgluconate_DH"/>
</dbReference>
<dbReference type="AlphaFoldDB" id="A0AAW6U567"/>
<dbReference type="Gene3D" id="1.10.1040.10">
    <property type="entry name" value="N-(1-d-carboxylethyl)-l-norvaline Dehydrogenase, domain 2"/>
    <property type="match status" value="1"/>
</dbReference>
<protein>
    <submittedName>
        <fullName evidence="5">Decarboxylating 6-phosphogluconate dehydrogenase</fullName>
    </submittedName>
</protein>